<feature type="compositionally biased region" description="Basic and acidic residues" evidence="1">
    <location>
        <begin position="152"/>
        <end position="163"/>
    </location>
</feature>
<feature type="compositionally biased region" description="Low complexity" evidence="1">
    <location>
        <begin position="295"/>
        <end position="309"/>
    </location>
</feature>
<dbReference type="EMBL" id="CP099421">
    <property type="protein sequence ID" value="USW51991.1"/>
    <property type="molecule type" value="Genomic_DNA"/>
</dbReference>
<gene>
    <name evidence="2" type="ORF">Slin15195_G053100</name>
</gene>
<sequence length="345" mass="37805">MDDYDDGDYLDMDADWIYVEDEFDLADELAENAIPEPGYMGTAAEIAMESYDFDFYGYNEDLEYGEDPYWDTPGPSPTRKASQQQQISQEGEKTGSKRKRTAATRTSSSKKQKLAPAVERDAQPVLFRSRTTQRKLPVVTQKNLKPFALLPDWKERYKHEDGVVKNNSMPAAMAKAADEDAGQASHTDEEQKDNEDAEDAGAEAEEAQWQDQDDQDEAAEDDEGDEDDGDSSETGLDIDANQLQAIIAAKLAEAGISGDEEGAFLQSINDMLSGDGKGEAATALLEKAAQQQQVSSNNSSSTTTATSSTSRKRKAPDPAIGMEVEEGQKQTNKRGRKRKGGQAEN</sequence>
<proteinExistence type="predicted"/>
<accession>A0A9Q9EHN2</accession>
<dbReference type="Proteomes" id="UP001056384">
    <property type="component" value="Chromosome 4"/>
</dbReference>
<feature type="compositionally biased region" description="Polar residues" evidence="1">
    <location>
        <begin position="79"/>
        <end position="89"/>
    </location>
</feature>
<reference evidence="2" key="1">
    <citation type="submission" date="2022-06" db="EMBL/GenBank/DDBJ databases">
        <title>Complete genome sequences of two strains of the flax pathogen Septoria linicola.</title>
        <authorList>
            <person name="Lapalu N."/>
            <person name="Simon A."/>
            <person name="Demenou B."/>
            <person name="Paumier D."/>
            <person name="Guillot M.-P."/>
            <person name="Gout L."/>
            <person name="Valade R."/>
        </authorList>
    </citation>
    <scope>NUCLEOTIDE SEQUENCE</scope>
    <source>
        <strain evidence="2">SE15195</strain>
    </source>
</reference>
<dbReference type="AlphaFoldDB" id="A0A9Q9EHN2"/>
<feature type="compositionally biased region" description="Acidic residues" evidence="1">
    <location>
        <begin position="190"/>
        <end position="231"/>
    </location>
</feature>
<feature type="compositionally biased region" description="Basic residues" evidence="1">
    <location>
        <begin position="331"/>
        <end position="345"/>
    </location>
</feature>
<keyword evidence="3" id="KW-1185">Reference proteome</keyword>
<organism evidence="2 3">
    <name type="scientific">Septoria linicola</name>
    <dbReference type="NCBI Taxonomy" id="215465"/>
    <lineage>
        <taxon>Eukaryota</taxon>
        <taxon>Fungi</taxon>
        <taxon>Dikarya</taxon>
        <taxon>Ascomycota</taxon>
        <taxon>Pezizomycotina</taxon>
        <taxon>Dothideomycetes</taxon>
        <taxon>Dothideomycetidae</taxon>
        <taxon>Mycosphaerellales</taxon>
        <taxon>Mycosphaerellaceae</taxon>
        <taxon>Septoria</taxon>
    </lineage>
</organism>
<protein>
    <submittedName>
        <fullName evidence="2">Uncharacterized protein</fullName>
    </submittedName>
</protein>
<evidence type="ECO:0000313" key="3">
    <source>
        <dbReference type="Proteomes" id="UP001056384"/>
    </source>
</evidence>
<feature type="region of interest" description="Disordered" evidence="1">
    <location>
        <begin position="64"/>
        <end position="239"/>
    </location>
</feature>
<name>A0A9Q9EHN2_9PEZI</name>
<feature type="compositionally biased region" description="Basic residues" evidence="1">
    <location>
        <begin position="96"/>
        <end position="113"/>
    </location>
</feature>
<feature type="region of interest" description="Disordered" evidence="1">
    <location>
        <begin position="287"/>
        <end position="345"/>
    </location>
</feature>
<evidence type="ECO:0000313" key="2">
    <source>
        <dbReference type="EMBL" id="USW51991.1"/>
    </source>
</evidence>
<evidence type="ECO:0000256" key="1">
    <source>
        <dbReference type="SAM" id="MobiDB-lite"/>
    </source>
</evidence>